<feature type="region of interest" description="Disordered" evidence="1">
    <location>
        <begin position="291"/>
        <end position="310"/>
    </location>
</feature>
<feature type="compositionally biased region" description="Polar residues" evidence="1">
    <location>
        <begin position="294"/>
        <end position="307"/>
    </location>
</feature>
<gene>
    <name evidence="3" type="ORF">RFI_22854</name>
</gene>
<keyword evidence="2" id="KW-0472">Membrane</keyword>
<keyword evidence="2" id="KW-1133">Transmembrane helix</keyword>
<reference evidence="3 4" key="1">
    <citation type="journal article" date="2013" name="Curr. Biol.">
        <title>The Genome of the Foraminiferan Reticulomyxa filosa.</title>
        <authorList>
            <person name="Glockner G."/>
            <person name="Hulsmann N."/>
            <person name="Schleicher M."/>
            <person name="Noegel A.A."/>
            <person name="Eichinger L."/>
            <person name="Gallinger C."/>
            <person name="Pawlowski J."/>
            <person name="Sierra R."/>
            <person name="Euteneuer U."/>
            <person name="Pillet L."/>
            <person name="Moustafa A."/>
            <person name="Platzer M."/>
            <person name="Groth M."/>
            <person name="Szafranski K."/>
            <person name="Schliwa M."/>
        </authorList>
    </citation>
    <scope>NUCLEOTIDE SEQUENCE [LARGE SCALE GENOMIC DNA]</scope>
</reference>
<proteinExistence type="predicted"/>
<dbReference type="AlphaFoldDB" id="X6MKZ2"/>
<evidence type="ECO:0000256" key="1">
    <source>
        <dbReference type="SAM" id="MobiDB-lite"/>
    </source>
</evidence>
<comment type="caution">
    <text evidence="3">The sequence shown here is derived from an EMBL/GenBank/DDBJ whole genome shotgun (WGS) entry which is preliminary data.</text>
</comment>
<evidence type="ECO:0000313" key="3">
    <source>
        <dbReference type="EMBL" id="ETO14514.1"/>
    </source>
</evidence>
<keyword evidence="2" id="KW-0812">Transmembrane</keyword>
<sequence>MSNFLLYHCGALLILGLSSFIRVVFFIAVSLATLTVLDFLVILRKAGVFPSSSGSMDAVEIVTANVVILLVTAIILKELQWKERSLRFTFLNSLVIDTALLESTNEPTSFKTQALTIRAGGTQGPPSTSAHNIDSSPNLIVGANAAVNKAFPKLDQELTIRLDQVPQFAKGKPTHPGREKNLTQTLNLPSGILGASSPVGIHHRTSSGFLNVKPFTTRGLSQRRTARGLAEFLSPSRDTTQIEELNSSQERGSDNLFGVKLFSAFAGHMDHHEMRWIKKKGDTIEEGGEVVRQEGNSRSTSPVLNSSPANNTTAATATVAATATATVPTDANIIPNPNQLLTMDEIPSYVSGYQYILNGYRSEMTVCEATKSMFKIHNEVLCQNFKRG</sequence>
<name>X6MKZ2_RETFI</name>
<accession>X6MKZ2</accession>
<feature type="transmembrane region" description="Helical" evidence="2">
    <location>
        <begin position="12"/>
        <end position="41"/>
    </location>
</feature>
<evidence type="ECO:0000313" key="4">
    <source>
        <dbReference type="Proteomes" id="UP000023152"/>
    </source>
</evidence>
<evidence type="ECO:0000256" key="2">
    <source>
        <dbReference type="SAM" id="Phobius"/>
    </source>
</evidence>
<dbReference type="Proteomes" id="UP000023152">
    <property type="component" value="Unassembled WGS sequence"/>
</dbReference>
<dbReference type="EMBL" id="ASPP01020001">
    <property type="protein sequence ID" value="ETO14514.1"/>
    <property type="molecule type" value="Genomic_DNA"/>
</dbReference>
<protein>
    <submittedName>
        <fullName evidence="3">Uncharacterized protein</fullName>
    </submittedName>
</protein>
<feature type="transmembrane region" description="Helical" evidence="2">
    <location>
        <begin position="61"/>
        <end position="79"/>
    </location>
</feature>
<keyword evidence="4" id="KW-1185">Reference proteome</keyword>
<organism evidence="3 4">
    <name type="scientific">Reticulomyxa filosa</name>
    <dbReference type="NCBI Taxonomy" id="46433"/>
    <lineage>
        <taxon>Eukaryota</taxon>
        <taxon>Sar</taxon>
        <taxon>Rhizaria</taxon>
        <taxon>Retaria</taxon>
        <taxon>Foraminifera</taxon>
        <taxon>Monothalamids</taxon>
        <taxon>Reticulomyxidae</taxon>
        <taxon>Reticulomyxa</taxon>
    </lineage>
</organism>